<reference evidence="2 3" key="1">
    <citation type="submission" date="2014-09" db="EMBL/GenBank/DDBJ databases">
        <authorList>
            <person name="Regsiter A."/>
        </authorList>
    </citation>
    <scope>NUCLEOTIDE SEQUENCE [LARGE SCALE GENOMIC DNA]</scope>
</reference>
<evidence type="ECO:0000313" key="2">
    <source>
        <dbReference type="EMBL" id="CEG14694.1"/>
    </source>
</evidence>
<gene>
    <name evidence="2" type="ORF">XAC3562_1200016</name>
</gene>
<organism evidence="2 3">
    <name type="scientific">Xanthomonas citri pv. citri</name>
    <dbReference type="NCBI Taxonomy" id="611301"/>
    <lineage>
        <taxon>Bacteria</taxon>
        <taxon>Pseudomonadati</taxon>
        <taxon>Pseudomonadota</taxon>
        <taxon>Gammaproteobacteria</taxon>
        <taxon>Lysobacterales</taxon>
        <taxon>Lysobacteraceae</taxon>
        <taxon>Xanthomonas</taxon>
    </lineage>
</organism>
<name>A0A0U5FF30_XANCI</name>
<sequence>MSRPIVARIRFFHSSTETHVRKTLLCFSRSTSHNASLPGETPCDGIEHAALRRIVRLVLERLPRRAGGVPARPDVPRRPHHGTDRPGGGVEQPPALGQLGEVDQPLGACEETVQAKPSGMPMRLGPVGEEVGPTCLCFDHGRARRPKPDHVRLLSAPDRDHLGGYHAEPFSPHPPRTEIDQLGVRERLHHSARATVDDFIAKRSCACRHHSGSTCSDVPPT</sequence>
<dbReference type="EMBL" id="CCXZ01000025">
    <property type="protein sequence ID" value="CEG14694.1"/>
    <property type="molecule type" value="Genomic_DNA"/>
</dbReference>
<proteinExistence type="predicted"/>
<dbReference type="Proteomes" id="UP000052230">
    <property type="component" value="Unassembled WGS sequence"/>
</dbReference>
<accession>A0A0U5FF30</accession>
<keyword evidence="3" id="KW-1185">Reference proteome</keyword>
<feature type="compositionally biased region" description="Basic and acidic residues" evidence="1">
    <location>
        <begin position="74"/>
        <end position="84"/>
    </location>
</feature>
<evidence type="ECO:0000313" key="3">
    <source>
        <dbReference type="Proteomes" id="UP000052230"/>
    </source>
</evidence>
<protein>
    <submittedName>
        <fullName evidence="2">Uncharacterized protein</fullName>
    </submittedName>
</protein>
<evidence type="ECO:0000256" key="1">
    <source>
        <dbReference type="SAM" id="MobiDB-lite"/>
    </source>
</evidence>
<feature type="region of interest" description="Disordered" evidence="1">
    <location>
        <begin position="66"/>
        <end position="96"/>
    </location>
</feature>
<dbReference type="AlphaFoldDB" id="A0A0U5FF30"/>
<comment type="caution">
    <text evidence="2">The sequence shown here is derived from an EMBL/GenBank/DDBJ whole genome shotgun (WGS) entry which is preliminary data.</text>
</comment>